<evidence type="ECO:0000313" key="10">
    <source>
        <dbReference type="EMBL" id="RKP09061.1"/>
    </source>
</evidence>
<dbReference type="GO" id="GO:0004674">
    <property type="term" value="F:protein serine/threonine kinase activity"/>
    <property type="evidence" value="ECO:0007669"/>
    <property type="project" value="UniProtKB-KW"/>
</dbReference>
<evidence type="ECO:0000256" key="1">
    <source>
        <dbReference type="ARBA" id="ARBA00012513"/>
    </source>
</evidence>
<dbReference type="InterPro" id="IPR008271">
    <property type="entry name" value="Ser/Thr_kinase_AS"/>
</dbReference>
<dbReference type="InterPro" id="IPR011009">
    <property type="entry name" value="Kinase-like_dom_sf"/>
</dbReference>
<dbReference type="PROSITE" id="PS00108">
    <property type="entry name" value="PROTEIN_KINASE_ST"/>
    <property type="match status" value="1"/>
</dbReference>
<sequence>GVYHRDLKPENVLVNAYNLPQLIDFGLASTALVHYDHTVGTDAYMAPELCANADYESSSYRCIDAGAADIWSLGITILFILRGALPWLRASPATDSMFATYLAGRASLREAYGISEDAAYLLTCMLDVDPMRRPCVQQISD</sequence>
<evidence type="ECO:0000313" key="11">
    <source>
        <dbReference type="Proteomes" id="UP000271241"/>
    </source>
</evidence>
<evidence type="ECO:0000256" key="7">
    <source>
        <dbReference type="ARBA" id="ARBA00047899"/>
    </source>
</evidence>
<dbReference type="SUPFAM" id="SSF56112">
    <property type="entry name" value="Protein kinase-like (PK-like)"/>
    <property type="match status" value="1"/>
</dbReference>
<keyword evidence="11" id="KW-1185">Reference proteome</keyword>
<dbReference type="GO" id="GO:0005737">
    <property type="term" value="C:cytoplasm"/>
    <property type="evidence" value="ECO:0007669"/>
    <property type="project" value="TreeGrafter"/>
</dbReference>
<dbReference type="STRING" id="78915.A0A4P9XU11"/>
<feature type="non-terminal residue" evidence="10">
    <location>
        <position position="1"/>
    </location>
</feature>
<protein>
    <recommendedName>
        <fullName evidence="1">non-specific serine/threonine protein kinase</fullName>
        <ecNumber evidence="1">2.7.11.1</ecNumber>
    </recommendedName>
</protein>
<evidence type="ECO:0000256" key="5">
    <source>
        <dbReference type="ARBA" id="ARBA00022777"/>
    </source>
</evidence>
<dbReference type="EMBL" id="KZ992545">
    <property type="protein sequence ID" value="RKP09061.1"/>
    <property type="molecule type" value="Genomic_DNA"/>
</dbReference>
<evidence type="ECO:0000256" key="3">
    <source>
        <dbReference type="ARBA" id="ARBA00022679"/>
    </source>
</evidence>
<reference evidence="11" key="1">
    <citation type="journal article" date="2018" name="Nat. Microbiol.">
        <title>Leveraging single-cell genomics to expand the fungal tree of life.</title>
        <authorList>
            <person name="Ahrendt S.R."/>
            <person name="Quandt C.A."/>
            <person name="Ciobanu D."/>
            <person name="Clum A."/>
            <person name="Salamov A."/>
            <person name="Andreopoulos B."/>
            <person name="Cheng J.F."/>
            <person name="Woyke T."/>
            <person name="Pelin A."/>
            <person name="Henrissat B."/>
            <person name="Reynolds N.K."/>
            <person name="Benny G.L."/>
            <person name="Smith M.E."/>
            <person name="James T.Y."/>
            <person name="Grigoriev I.V."/>
        </authorList>
    </citation>
    <scope>NUCLEOTIDE SEQUENCE [LARGE SCALE GENOMIC DNA]</scope>
    <source>
        <strain evidence="11">RSA 1356</strain>
    </source>
</reference>
<keyword evidence="3" id="KW-0808">Transferase</keyword>
<evidence type="ECO:0000259" key="9">
    <source>
        <dbReference type="PROSITE" id="PS50011"/>
    </source>
</evidence>
<keyword evidence="2" id="KW-0723">Serine/threonine-protein kinase</keyword>
<dbReference type="PROSITE" id="PS50011">
    <property type="entry name" value="PROTEIN_KINASE_DOM"/>
    <property type="match status" value="1"/>
</dbReference>
<evidence type="ECO:0000256" key="4">
    <source>
        <dbReference type="ARBA" id="ARBA00022741"/>
    </source>
</evidence>
<comment type="catalytic activity">
    <reaction evidence="8">
        <text>L-seryl-[protein] + ATP = O-phospho-L-seryl-[protein] + ADP + H(+)</text>
        <dbReference type="Rhea" id="RHEA:17989"/>
        <dbReference type="Rhea" id="RHEA-COMP:9863"/>
        <dbReference type="Rhea" id="RHEA-COMP:11604"/>
        <dbReference type="ChEBI" id="CHEBI:15378"/>
        <dbReference type="ChEBI" id="CHEBI:29999"/>
        <dbReference type="ChEBI" id="CHEBI:30616"/>
        <dbReference type="ChEBI" id="CHEBI:83421"/>
        <dbReference type="ChEBI" id="CHEBI:456216"/>
        <dbReference type="EC" id="2.7.11.1"/>
    </reaction>
</comment>
<evidence type="ECO:0000256" key="6">
    <source>
        <dbReference type="ARBA" id="ARBA00022840"/>
    </source>
</evidence>
<accession>A0A4P9XU11</accession>
<keyword evidence="4" id="KW-0547">Nucleotide-binding</keyword>
<organism evidence="10 11">
    <name type="scientific">Thamnocephalis sphaerospora</name>
    <dbReference type="NCBI Taxonomy" id="78915"/>
    <lineage>
        <taxon>Eukaryota</taxon>
        <taxon>Fungi</taxon>
        <taxon>Fungi incertae sedis</taxon>
        <taxon>Zoopagomycota</taxon>
        <taxon>Zoopagomycotina</taxon>
        <taxon>Zoopagomycetes</taxon>
        <taxon>Zoopagales</taxon>
        <taxon>Sigmoideomycetaceae</taxon>
        <taxon>Thamnocephalis</taxon>
    </lineage>
</organism>
<dbReference type="GO" id="GO:0005634">
    <property type="term" value="C:nucleus"/>
    <property type="evidence" value="ECO:0007669"/>
    <property type="project" value="TreeGrafter"/>
</dbReference>
<dbReference type="Proteomes" id="UP000271241">
    <property type="component" value="Unassembled WGS sequence"/>
</dbReference>
<keyword evidence="5 10" id="KW-0418">Kinase</keyword>
<dbReference type="Gene3D" id="1.10.510.10">
    <property type="entry name" value="Transferase(Phosphotransferase) domain 1"/>
    <property type="match status" value="1"/>
</dbReference>
<feature type="domain" description="Protein kinase" evidence="9">
    <location>
        <begin position="1"/>
        <end position="141"/>
    </location>
</feature>
<proteinExistence type="predicted"/>
<evidence type="ECO:0000256" key="2">
    <source>
        <dbReference type="ARBA" id="ARBA00022527"/>
    </source>
</evidence>
<dbReference type="SMART" id="SM00220">
    <property type="entry name" value="S_TKc"/>
    <property type="match status" value="1"/>
</dbReference>
<comment type="catalytic activity">
    <reaction evidence="7">
        <text>L-threonyl-[protein] + ATP = O-phospho-L-threonyl-[protein] + ADP + H(+)</text>
        <dbReference type="Rhea" id="RHEA:46608"/>
        <dbReference type="Rhea" id="RHEA-COMP:11060"/>
        <dbReference type="Rhea" id="RHEA-COMP:11605"/>
        <dbReference type="ChEBI" id="CHEBI:15378"/>
        <dbReference type="ChEBI" id="CHEBI:30013"/>
        <dbReference type="ChEBI" id="CHEBI:30616"/>
        <dbReference type="ChEBI" id="CHEBI:61977"/>
        <dbReference type="ChEBI" id="CHEBI:456216"/>
        <dbReference type="EC" id="2.7.11.1"/>
    </reaction>
</comment>
<dbReference type="Pfam" id="PF00069">
    <property type="entry name" value="Pkinase"/>
    <property type="match status" value="1"/>
</dbReference>
<dbReference type="AlphaFoldDB" id="A0A4P9XU11"/>
<dbReference type="InterPro" id="IPR000719">
    <property type="entry name" value="Prot_kinase_dom"/>
</dbReference>
<keyword evidence="6" id="KW-0067">ATP-binding</keyword>
<dbReference type="OrthoDB" id="3248549at2759"/>
<name>A0A4P9XU11_9FUNG</name>
<dbReference type="EC" id="2.7.11.1" evidence="1"/>
<evidence type="ECO:0000256" key="8">
    <source>
        <dbReference type="ARBA" id="ARBA00048679"/>
    </source>
</evidence>
<dbReference type="PANTHER" id="PTHR24343">
    <property type="entry name" value="SERINE/THREONINE KINASE"/>
    <property type="match status" value="1"/>
</dbReference>
<dbReference type="PANTHER" id="PTHR24343:SF541">
    <property type="entry name" value="SERINE_THREONINE-PROTEIN KINASE SKS1-RELATED"/>
    <property type="match status" value="1"/>
</dbReference>
<dbReference type="GO" id="GO:0005524">
    <property type="term" value="F:ATP binding"/>
    <property type="evidence" value="ECO:0007669"/>
    <property type="project" value="UniProtKB-KW"/>
</dbReference>
<gene>
    <name evidence="10" type="ORF">THASP1DRAFT_10740</name>
</gene>
<feature type="non-terminal residue" evidence="10">
    <location>
        <position position="141"/>
    </location>
</feature>